<accession>A0A0F9C870</accession>
<gene>
    <name evidence="1" type="ORF">LCGC14_2641210</name>
</gene>
<comment type="caution">
    <text evidence="1">The sequence shown here is derived from an EMBL/GenBank/DDBJ whole genome shotgun (WGS) entry which is preliminary data.</text>
</comment>
<proteinExistence type="predicted"/>
<reference evidence="1" key="1">
    <citation type="journal article" date="2015" name="Nature">
        <title>Complex archaea that bridge the gap between prokaryotes and eukaryotes.</title>
        <authorList>
            <person name="Spang A."/>
            <person name="Saw J.H."/>
            <person name="Jorgensen S.L."/>
            <person name="Zaremba-Niedzwiedzka K."/>
            <person name="Martijn J."/>
            <person name="Lind A.E."/>
            <person name="van Eijk R."/>
            <person name="Schleper C."/>
            <person name="Guy L."/>
            <person name="Ettema T.J."/>
        </authorList>
    </citation>
    <scope>NUCLEOTIDE SEQUENCE</scope>
</reference>
<dbReference type="EMBL" id="LAZR01045557">
    <property type="protein sequence ID" value="KKK98594.1"/>
    <property type="molecule type" value="Genomic_DNA"/>
</dbReference>
<evidence type="ECO:0000313" key="1">
    <source>
        <dbReference type="EMBL" id="KKK98594.1"/>
    </source>
</evidence>
<name>A0A0F9C870_9ZZZZ</name>
<organism evidence="1">
    <name type="scientific">marine sediment metagenome</name>
    <dbReference type="NCBI Taxonomy" id="412755"/>
    <lineage>
        <taxon>unclassified sequences</taxon>
        <taxon>metagenomes</taxon>
        <taxon>ecological metagenomes</taxon>
    </lineage>
</organism>
<sequence length="106" mass="12024">MSDLVILYRVAEGGPFNLQVDNGVTIENITDDLVNARVLIPDTRLQAIKDAPRCEHDRIDRHQVTVKNDDGEDIYYPNGAVMWEWCEGAPELRDLLTALTEENNND</sequence>
<protein>
    <submittedName>
        <fullName evidence="1">Uncharacterized protein</fullName>
    </submittedName>
</protein>
<dbReference type="AlphaFoldDB" id="A0A0F9C870"/>